<feature type="coiled-coil region" evidence="1">
    <location>
        <begin position="10"/>
        <end position="44"/>
    </location>
</feature>
<evidence type="ECO:0000313" key="2">
    <source>
        <dbReference type="EMBL" id="TFY86928.1"/>
    </source>
</evidence>
<dbReference type="Gene3D" id="1.10.287.1700">
    <property type="match status" value="1"/>
</dbReference>
<dbReference type="Proteomes" id="UP000297391">
    <property type="component" value="Unassembled WGS sequence"/>
</dbReference>
<evidence type="ECO:0000256" key="1">
    <source>
        <dbReference type="SAM" id="Coils"/>
    </source>
</evidence>
<dbReference type="InterPro" id="IPR053716">
    <property type="entry name" value="Flag_assembly_chemotaxis_eff"/>
</dbReference>
<keyword evidence="1" id="KW-0175">Coiled coil</keyword>
<keyword evidence="3" id="KW-1185">Reference proteome</keyword>
<gene>
    <name evidence="2" type="ORF">DYL59_20430</name>
</gene>
<dbReference type="EMBL" id="QUZU01000028">
    <property type="protein sequence ID" value="TFY86928.1"/>
    <property type="molecule type" value="Genomic_DNA"/>
</dbReference>
<dbReference type="InterPro" id="IPR009929">
    <property type="entry name" value="T3SS_YscO"/>
</dbReference>
<dbReference type="AlphaFoldDB" id="A0A4Z0ALT2"/>
<dbReference type="RefSeq" id="WP_135290782.1">
    <property type="nucleotide sequence ID" value="NZ_QUZU01000028.1"/>
</dbReference>
<reference evidence="2 3" key="1">
    <citation type="journal article" date="2019" name="Syst. Appl. Microbiol.">
        <title>New species of pathogenic Pseudomonas isolated from citrus in Tunisia: Proposal of Pseudomonas kairouanensis sp. nov. and Pseudomonas nabeulensis sp. nov.</title>
        <authorList>
            <person name="Oueslati M."/>
            <person name="Mulet M."/>
            <person name="Gomila M."/>
            <person name="Berge O."/>
            <person name="Hajlaoui M.R."/>
            <person name="Lalucat J."/>
            <person name="Sadfi-Zouaoui N."/>
            <person name="Garcia-Valdes E."/>
        </authorList>
    </citation>
    <scope>NUCLEOTIDE SEQUENCE [LARGE SCALE GENOMIC DNA]</scope>
    <source>
        <strain evidence="2 3">KC12</strain>
    </source>
</reference>
<protein>
    <submittedName>
        <fullName evidence="2">Type III secretion protein</fullName>
    </submittedName>
</protein>
<evidence type="ECO:0000313" key="3">
    <source>
        <dbReference type="Proteomes" id="UP000297391"/>
    </source>
</evidence>
<accession>A0A4Z0ALT2</accession>
<comment type="caution">
    <text evidence="2">The sequence shown here is derived from an EMBL/GenBank/DDBJ whole genome shotgun (WGS) entry which is preliminary data.</text>
</comment>
<dbReference type="Pfam" id="PF07321">
    <property type="entry name" value="YscO"/>
    <property type="match status" value="1"/>
</dbReference>
<proteinExistence type="predicted"/>
<sequence>MSLSELETLRRLRRHRADRAERTLREAKRQQQTLLAHIQHAEATLEQTRQQQALQSAQLLDAHQGQVVSLQALKSWAAKEHTLSADTRREEGRLQALHGQKAAQVSEVQVAQQQVSQCLRQVEKLQELSTLLAQEAS</sequence>
<dbReference type="OrthoDB" id="7032075at2"/>
<organism evidence="2 3">
    <name type="scientific">Pseudomonas kairouanensis</name>
    <dbReference type="NCBI Taxonomy" id="2293832"/>
    <lineage>
        <taxon>Bacteria</taxon>
        <taxon>Pseudomonadati</taxon>
        <taxon>Pseudomonadota</taxon>
        <taxon>Gammaproteobacteria</taxon>
        <taxon>Pseudomonadales</taxon>
        <taxon>Pseudomonadaceae</taxon>
        <taxon>Pseudomonas</taxon>
    </lineage>
</organism>
<name>A0A4Z0ALT2_9PSED</name>